<dbReference type="AlphaFoldDB" id="A0A0R2BGE8"/>
<dbReference type="SUPFAM" id="SSF54593">
    <property type="entry name" value="Glyoxalase/Bleomycin resistance protein/Dihydroxybiphenyl dioxygenase"/>
    <property type="match status" value="1"/>
</dbReference>
<dbReference type="STRING" id="33960.TY91_10065"/>
<dbReference type="PATRIC" id="fig|1423733.4.peg.2912"/>
<dbReference type="InterPro" id="IPR037523">
    <property type="entry name" value="VOC_core"/>
</dbReference>
<comment type="caution">
    <text evidence="2">The sequence shown here is derived from an EMBL/GenBank/DDBJ whole genome shotgun (WGS) entry which is preliminary data.</text>
</comment>
<accession>A0A0R2BGE8</accession>
<organism evidence="2 3">
    <name type="scientific">Secundilactobacillus collinoides DSM 20515 = JCM 1123</name>
    <dbReference type="NCBI Taxonomy" id="1423733"/>
    <lineage>
        <taxon>Bacteria</taxon>
        <taxon>Bacillati</taxon>
        <taxon>Bacillota</taxon>
        <taxon>Bacilli</taxon>
        <taxon>Lactobacillales</taxon>
        <taxon>Lactobacillaceae</taxon>
        <taxon>Secundilactobacillus</taxon>
    </lineage>
</organism>
<name>A0A0R2BGE8_SECCO</name>
<evidence type="ECO:0000313" key="3">
    <source>
        <dbReference type="Proteomes" id="UP000051845"/>
    </source>
</evidence>
<dbReference type="InterPro" id="IPR004360">
    <property type="entry name" value="Glyas_Fos-R_dOase_dom"/>
</dbReference>
<evidence type="ECO:0000259" key="1">
    <source>
        <dbReference type="PROSITE" id="PS51819"/>
    </source>
</evidence>
<feature type="domain" description="VOC" evidence="1">
    <location>
        <begin position="14"/>
        <end position="132"/>
    </location>
</feature>
<protein>
    <recommendedName>
        <fullName evidence="1">VOC domain-containing protein</fullName>
    </recommendedName>
</protein>
<gene>
    <name evidence="2" type="ORF">FC82_GL002787</name>
</gene>
<dbReference type="Pfam" id="PF00903">
    <property type="entry name" value="Glyoxalase"/>
    <property type="match status" value="1"/>
</dbReference>
<dbReference type="PANTHER" id="PTHR21366:SF14">
    <property type="entry name" value="GLYOXALASE DOMAIN-CONTAINING PROTEIN 5"/>
    <property type="match status" value="1"/>
</dbReference>
<sequence>MFDEEENSMIEVDHIDHLVLTVHNIQQTCSFYQEVLGMGVQHFEGGRVALRFGQEKINLHLLGHEIDPKAQYPTPGSADLCFIVTSFDDVETTLKAQRIDYKGPVARSGAMGPITSIYLRDPYLNLVELSIYR</sequence>
<dbReference type="InterPro" id="IPR050383">
    <property type="entry name" value="GlyoxalaseI/FosfomycinResist"/>
</dbReference>
<reference evidence="2 3" key="1">
    <citation type="journal article" date="2015" name="Genome Announc.">
        <title>Expanding the biotechnology potential of lactobacilli through comparative genomics of 213 strains and associated genera.</title>
        <authorList>
            <person name="Sun Z."/>
            <person name="Harris H.M."/>
            <person name="McCann A."/>
            <person name="Guo C."/>
            <person name="Argimon S."/>
            <person name="Zhang W."/>
            <person name="Yang X."/>
            <person name="Jeffery I.B."/>
            <person name="Cooney J.C."/>
            <person name="Kagawa T.F."/>
            <person name="Liu W."/>
            <person name="Song Y."/>
            <person name="Salvetti E."/>
            <person name="Wrobel A."/>
            <person name="Rasinkangas P."/>
            <person name="Parkhill J."/>
            <person name="Rea M.C."/>
            <person name="O'Sullivan O."/>
            <person name="Ritari J."/>
            <person name="Douillard F.P."/>
            <person name="Paul Ross R."/>
            <person name="Yang R."/>
            <person name="Briner A.E."/>
            <person name="Felis G.E."/>
            <person name="de Vos W.M."/>
            <person name="Barrangou R."/>
            <person name="Klaenhammer T.R."/>
            <person name="Caufield P.W."/>
            <person name="Cui Y."/>
            <person name="Zhang H."/>
            <person name="O'Toole P.W."/>
        </authorList>
    </citation>
    <scope>NUCLEOTIDE SEQUENCE [LARGE SCALE GENOMIC DNA]</scope>
    <source>
        <strain evidence="2 3">DSM 20515</strain>
    </source>
</reference>
<dbReference type="PROSITE" id="PS51819">
    <property type="entry name" value="VOC"/>
    <property type="match status" value="1"/>
</dbReference>
<dbReference type="Proteomes" id="UP000051845">
    <property type="component" value="Unassembled WGS sequence"/>
</dbReference>
<dbReference type="Gene3D" id="3.10.180.10">
    <property type="entry name" value="2,3-Dihydroxybiphenyl 1,2-Dioxygenase, domain 1"/>
    <property type="match status" value="1"/>
</dbReference>
<dbReference type="PANTHER" id="PTHR21366">
    <property type="entry name" value="GLYOXALASE FAMILY PROTEIN"/>
    <property type="match status" value="1"/>
</dbReference>
<dbReference type="CDD" id="cd07253">
    <property type="entry name" value="GLOD5"/>
    <property type="match status" value="1"/>
</dbReference>
<dbReference type="InterPro" id="IPR029068">
    <property type="entry name" value="Glyas_Bleomycin-R_OHBP_Dase"/>
</dbReference>
<evidence type="ECO:0000313" key="2">
    <source>
        <dbReference type="EMBL" id="KRM74844.1"/>
    </source>
</evidence>
<dbReference type="EMBL" id="AYYR01000067">
    <property type="protein sequence ID" value="KRM74844.1"/>
    <property type="molecule type" value="Genomic_DNA"/>
</dbReference>
<proteinExistence type="predicted"/>